<accession>A0ABV6P6B0</accession>
<feature type="transmembrane region" description="Helical" evidence="6">
    <location>
        <begin position="64"/>
        <end position="85"/>
    </location>
</feature>
<keyword evidence="8" id="KW-0436">Ligase</keyword>
<keyword evidence="4 6" id="KW-0472">Membrane</keyword>
<evidence type="ECO:0000256" key="6">
    <source>
        <dbReference type="SAM" id="Phobius"/>
    </source>
</evidence>
<evidence type="ECO:0000256" key="2">
    <source>
        <dbReference type="ARBA" id="ARBA00022692"/>
    </source>
</evidence>
<keyword evidence="3 6" id="KW-1133">Transmembrane helix</keyword>
<feature type="transmembrane region" description="Helical" evidence="6">
    <location>
        <begin position="129"/>
        <end position="147"/>
    </location>
</feature>
<keyword evidence="9" id="KW-1185">Reference proteome</keyword>
<dbReference type="InterPro" id="IPR051533">
    <property type="entry name" value="WaaL-like"/>
</dbReference>
<comment type="caution">
    <text evidence="8">The sequence shown here is derived from an EMBL/GenBank/DDBJ whole genome shotgun (WGS) entry which is preliminary data.</text>
</comment>
<protein>
    <submittedName>
        <fullName evidence="8">O-antigen ligase family protein</fullName>
    </submittedName>
</protein>
<feature type="region of interest" description="Disordered" evidence="5">
    <location>
        <begin position="564"/>
        <end position="592"/>
    </location>
</feature>
<gene>
    <name evidence="8" type="ORF">ACFFHU_31050</name>
</gene>
<evidence type="ECO:0000313" key="8">
    <source>
        <dbReference type="EMBL" id="MFC0568558.1"/>
    </source>
</evidence>
<organism evidence="8 9">
    <name type="scientific">Plantactinospora siamensis</name>
    <dbReference type="NCBI Taxonomy" id="555372"/>
    <lineage>
        <taxon>Bacteria</taxon>
        <taxon>Bacillati</taxon>
        <taxon>Actinomycetota</taxon>
        <taxon>Actinomycetes</taxon>
        <taxon>Micromonosporales</taxon>
        <taxon>Micromonosporaceae</taxon>
        <taxon>Plantactinospora</taxon>
    </lineage>
</organism>
<dbReference type="RefSeq" id="WP_377344103.1">
    <property type="nucleotide sequence ID" value="NZ_JBHLUE010000036.1"/>
</dbReference>
<dbReference type="GO" id="GO:0016874">
    <property type="term" value="F:ligase activity"/>
    <property type="evidence" value="ECO:0007669"/>
    <property type="project" value="UniProtKB-KW"/>
</dbReference>
<feature type="transmembrane region" description="Helical" evidence="6">
    <location>
        <begin position="272"/>
        <end position="291"/>
    </location>
</feature>
<keyword evidence="2 6" id="KW-0812">Transmembrane</keyword>
<sequence>MSDRHPVRPARPAGTPAPVRELPLWPLTLMFGLVPLWWAVGAFYLGWSAFGVLLLTLLVVRGRVALPAGTALFLIFLALAALSFTRLERTTAYLSSGLRWGHLGTALVVCVYVYNLARDGVPWERVLRPLALFWLGVVALGWLAVLLPTLSLPSPTEAALPAGVAGQRFMQAITHLRLNEFNPVSRNPIYRTAAPFPYTNNWGTAYALLVPFILAYLSAARRGPFRTLLLVSLPASVVPAFFTLNRGMFLGLGFGLLVLAIRALVRGNARLIASIGGVVVLIWIVSLVVPVQDMINARVSSTDTNVDRMDLYVRTWAAVRESPLLGYGAPRTVDTTIAEDPLGTQGLLWQVLYSYGIPAMAAVLGWLVWVAIRLGRAVSTAGQWLSIIPLIALVVIPVYSYIDPNLSVLCYAVGVGLAAVDGPVNRTLRAAGPPRRPTAPAGPAGPLRPPPAGWPAPGGSGAVAPGPAATRSGTAVAGSGTDAGGSVPPSADSRPVVATAGPVVAASGSVVADSGPVVAVSGPVAVSGSVVAASGSVVADSGPVVAVSGPVAVSGSVVAASGPVVAASGPGNGRSAPRRVPDQVGGSTEEAR</sequence>
<dbReference type="EMBL" id="JBHLUE010000036">
    <property type="protein sequence ID" value="MFC0568558.1"/>
    <property type="molecule type" value="Genomic_DNA"/>
</dbReference>
<feature type="transmembrane region" description="Helical" evidence="6">
    <location>
        <begin position="352"/>
        <end position="372"/>
    </location>
</feature>
<name>A0ABV6P6B0_9ACTN</name>
<dbReference type="Proteomes" id="UP001589894">
    <property type="component" value="Unassembled WGS sequence"/>
</dbReference>
<feature type="transmembrane region" description="Helical" evidence="6">
    <location>
        <begin position="97"/>
        <end position="117"/>
    </location>
</feature>
<feature type="transmembrane region" description="Helical" evidence="6">
    <location>
        <begin position="248"/>
        <end position="265"/>
    </location>
</feature>
<dbReference type="Pfam" id="PF04932">
    <property type="entry name" value="Wzy_C"/>
    <property type="match status" value="1"/>
</dbReference>
<dbReference type="InterPro" id="IPR007016">
    <property type="entry name" value="O-antigen_ligase-rel_domated"/>
</dbReference>
<evidence type="ECO:0000313" key="9">
    <source>
        <dbReference type="Proteomes" id="UP001589894"/>
    </source>
</evidence>
<evidence type="ECO:0000256" key="5">
    <source>
        <dbReference type="SAM" id="MobiDB-lite"/>
    </source>
</evidence>
<feature type="transmembrane region" description="Helical" evidence="6">
    <location>
        <begin position="201"/>
        <end position="218"/>
    </location>
</feature>
<feature type="compositionally biased region" description="Low complexity" evidence="5">
    <location>
        <begin position="429"/>
        <end position="445"/>
    </location>
</feature>
<dbReference type="PANTHER" id="PTHR37422">
    <property type="entry name" value="TEICHURONIC ACID BIOSYNTHESIS PROTEIN TUAE"/>
    <property type="match status" value="1"/>
</dbReference>
<evidence type="ECO:0000256" key="4">
    <source>
        <dbReference type="ARBA" id="ARBA00023136"/>
    </source>
</evidence>
<evidence type="ECO:0000256" key="1">
    <source>
        <dbReference type="ARBA" id="ARBA00004141"/>
    </source>
</evidence>
<dbReference type="PANTHER" id="PTHR37422:SF13">
    <property type="entry name" value="LIPOPOLYSACCHARIDE BIOSYNTHESIS PROTEIN PA4999-RELATED"/>
    <property type="match status" value="1"/>
</dbReference>
<feature type="region of interest" description="Disordered" evidence="5">
    <location>
        <begin position="428"/>
        <end position="494"/>
    </location>
</feature>
<evidence type="ECO:0000259" key="7">
    <source>
        <dbReference type="Pfam" id="PF04932"/>
    </source>
</evidence>
<feature type="transmembrane region" description="Helical" evidence="6">
    <location>
        <begin position="225"/>
        <end position="242"/>
    </location>
</feature>
<evidence type="ECO:0000256" key="3">
    <source>
        <dbReference type="ARBA" id="ARBA00022989"/>
    </source>
</evidence>
<feature type="transmembrane region" description="Helical" evidence="6">
    <location>
        <begin position="36"/>
        <end position="57"/>
    </location>
</feature>
<proteinExistence type="predicted"/>
<reference evidence="8 9" key="1">
    <citation type="submission" date="2024-09" db="EMBL/GenBank/DDBJ databases">
        <authorList>
            <person name="Sun Q."/>
            <person name="Mori K."/>
        </authorList>
    </citation>
    <scope>NUCLEOTIDE SEQUENCE [LARGE SCALE GENOMIC DNA]</scope>
    <source>
        <strain evidence="8 9">TBRC 2205</strain>
    </source>
</reference>
<feature type="domain" description="O-antigen ligase-related" evidence="7">
    <location>
        <begin position="239"/>
        <end position="358"/>
    </location>
</feature>
<feature type="transmembrane region" description="Helical" evidence="6">
    <location>
        <begin position="384"/>
        <end position="402"/>
    </location>
</feature>
<comment type="subcellular location">
    <subcellularLocation>
        <location evidence="1">Membrane</location>
        <topology evidence="1">Multi-pass membrane protein</topology>
    </subcellularLocation>
</comment>